<sequence>MSTILNPKDITGTTRFIFDFDLTNSMLIQLMKEFVVLGEQKELLGSTAGAKLIDYENKRVIEINKDFISFTPILSLEEKESVRKRIYKHVAKKSEVYTKNSFENLDLAKRSLLTEELRSCASLLYYSYHKFFNGRLYRFLNDIGIEDHQIVIDEMEHYTSALFYKFNQSWNSEVININSENYQEIFCTSKKFAANPLILKKYFFKQNNEDLLKYLEPYIVFLLKVIANKDITSENVKAELEEEIKKFLKKPKKDRSQKMEVRAAISQCVVNSFENIEEKLLWYIYIVSLRLYWLRQTADYDFDFEVNTSVREMSLLVNIVNNLLGFILEEEISKDKERVDNNLPKPINFLNPKTDATVDESADEEGNIGSLEIFRKDNFTIERKFPEEVDFNDKVNIYTMKIHLDSFFDKEKIINTLNFTPFISNKGKFFIYVLERKFNISLYIHVNNDGRWTFWSSKEKIDNLRESDLIECINIFMADFNKTYIKLYSEEFCADFLSAKPIVISEKKVTTSALALTHLFEDFFKRRSYILNKLIESLSNILVYENLNNSLFLNEEIEISFEIATTFSWYGIHTTSSLPEILYDNTKNDMNKKKIYLDFFLIEGDGYDKEYLEEEAAIFHSIKLKYEESFKGNKNFIGSQAIGISTNELDQILSGNPMKELELKERIGRALNDIAFSLIEDENYDVYTLKIIEEALRLMEEKSFPMATKGKWFLRNPTIPVEEAKKYGKEFYEKALLLEKNQEGNFLKDMYQKYQLELCEFYMSREINKEMAVECYKKALGVGEDGMFYEEVLFVKEKYFTEVEVMDIEVFKIDDIDFYDRMDEQLKIEY</sequence>
<organism evidence="1 2">
    <name type="scientific">Planococcus shixiaomingii</name>
    <dbReference type="NCBI Taxonomy" id="3058393"/>
    <lineage>
        <taxon>Bacteria</taxon>
        <taxon>Bacillati</taxon>
        <taxon>Bacillota</taxon>
        <taxon>Bacilli</taxon>
        <taxon>Bacillales</taxon>
        <taxon>Caryophanaceae</taxon>
        <taxon>Planococcus</taxon>
    </lineage>
</organism>
<protein>
    <submittedName>
        <fullName evidence="1">Uncharacterized protein</fullName>
    </submittedName>
</protein>
<evidence type="ECO:0000313" key="1">
    <source>
        <dbReference type="EMBL" id="MDN7242862.1"/>
    </source>
</evidence>
<evidence type="ECO:0000313" key="2">
    <source>
        <dbReference type="Proteomes" id="UP001172055"/>
    </source>
</evidence>
<comment type="caution">
    <text evidence="1">The sequence shown here is derived from an EMBL/GenBank/DDBJ whole genome shotgun (WGS) entry which is preliminary data.</text>
</comment>
<keyword evidence="2" id="KW-1185">Reference proteome</keyword>
<dbReference type="EMBL" id="JAUJWV010000002">
    <property type="protein sequence ID" value="MDN7242862.1"/>
    <property type="molecule type" value="Genomic_DNA"/>
</dbReference>
<dbReference type="Proteomes" id="UP001172055">
    <property type="component" value="Unassembled WGS sequence"/>
</dbReference>
<gene>
    <name evidence="1" type="ORF">QWY14_13695</name>
</gene>
<dbReference type="RefSeq" id="WP_301724424.1">
    <property type="nucleotide sequence ID" value="NZ_JAUJWV010000002.1"/>
</dbReference>
<name>A0ABT8N4P2_9BACL</name>
<accession>A0ABT8N4P2</accession>
<reference evidence="1 2" key="1">
    <citation type="submission" date="2023-06" db="EMBL/GenBank/DDBJ databases">
        <title>Novel species in genus Planococcus.</title>
        <authorList>
            <person name="Ning S."/>
        </authorList>
    </citation>
    <scope>NUCLEOTIDE SEQUENCE [LARGE SCALE GENOMIC DNA]</scope>
    <source>
        <strain evidence="1 2">N028</strain>
    </source>
</reference>
<proteinExistence type="predicted"/>